<protein>
    <submittedName>
        <fullName evidence="1">Uncharacterized protein</fullName>
    </submittedName>
</protein>
<name>A0A1B6VJZ7_9PROT</name>
<proteinExistence type="predicted"/>
<sequence>MIKLYIIFLASIFLFDFNGKYAHAEGSDDLKCRDYMNKGMINYDNREPTGLKFLIPITRSMAPYLNILSVYIVSKPQLYGTLFQQLDKECKMHPEESLFDAVDHSGRRVIDIVNDIVKSSGNNYIHIDYPNSIRH</sequence>
<evidence type="ECO:0000313" key="2">
    <source>
        <dbReference type="Proteomes" id="UP000077786"/>
    </source>
</evidence>
<accession>A0A1B6VJZ7</accession>
<organism evidence="1 2">
    <name type="scientific">Gluconobacter cerinus</name>
    <dbReference type="NCBI Taxonomy" id="38307"/>
    <lineage>
        <taxon>Bacteria</taxon>
        <taxon>Pseudomonadati</taxon>
        <taxon>Pseudomonadota</taxon>
        <taxon>Alphaproteobacteria</taxon>
        <taxon>Acetobacterales</taxon>
        <taxon>Acetobacteraceae</taxon>
        <taxon>Gluconobacter</taxon>
    </lineage>
</organism>
<dbReference type="AlphaFoldDB" id="A0A1B6VJZ7"/>
<comment type="caution">
    <text evidence="1">The sequence shown here is derived from an EMBL/GenBank/DDBJ whole genome shotgun (WGS) entry which is preliminary data.</text>
</comment>
<evidence type="ECO:0000313" key="1">
    <source>
        <dbReference type="EMBL" id="OAJ67524.1"/>
    </source>
</evidence>
<dbReference type="PATRIC" id="fig|38307.3.peg.1609"/>
<gene>
    <name evidence="1" type="ORF">A0123_01565</name>
</gene>
<dbReference type="Proteomes" id="UP000077786">
    <property type="component" value="Unassembled WGS sequence"/>
</dbReference>
<dbReference type="EMBL" id="LUTU01000007">
    <property type="protein sequence ID" value="OAJ67524.1"/>
    <property type="molecule type" value="Genomic_DNA"/>
</dbReference>
<reference evidence="1 2" key="1">
    <citation type="submission" date="2016-03" db="EMBL/GenBank/DDBJ databases">
        <title>Draft genome sequence of Gluconobacter cerinus strain CECT 9110.</title>
        <authorList>
            <person name="Sainz F."/>
            <person name="Mas A."/>
            <person name="Torija M.J."/>
        </authorList>
    </citation>
    <scope>NUCLEOTIDE SEQUENCE [LARGE SCALE GENOMIC DNA]</scope>
    <source>
        <strain evidence="1 2">CECT 9110</strain>
    </source>
</reference>